<proteinExistence type="predicted"/>
<organism evidence="2 3">
    <name type="scientific">Desulfosporosinus orientis (strain ATCC 19365 / DSM 765 / NCIMB 8382 / VKM B-1628 / Singapore I)</name>
    <name type="common">Desulfotomaculum orientis</name>
    <dbReference type="NCBI Taxonomy" id="768706"/>
    <lineage>
        <taxon>Bacteria</taxon>
        <taxon>Bacillati</taxon>
        <taxon>Bacillota</taxon>
        <taxon>Clostridia</taxon>
        <taxon>Eubacteriales</taxon>
        <taxon>Desulfitobacteriaceae</taxon>
        <taxon>Desulfosporosinus</taxon>
    </lineage>
</organism>
<dbReference type="SUPFAM" id="SSF56954">
    <property type="entry name" value="Outer membrane efflux proteins (OEP)"/>
    <property type="match status" value="1"/>
</dbReference>
<name>G7WIV7_DESOD</name>
<feature type="coiled-coil region" evidence="1">
    <location>
        <begin position="55"/>
        <end position="116"/>
    </location>
</feature>
<dbReference type="KEGG" id="dor:Desor_4249"/>
<gene>
    <name evidence="2" type="ordered locus">Desor_4249</name>
</gene>
<dbReference type="Proteomes" id="UP000006346">
    <property type="component" value="Chromosome"/>
</dbReference>
<evidence type="ECO:0000256" key="1">
    <source>
        <dbReference type="SAM" id="Coils"/>
    </source>
</evidence>
<feature type="coiled-coil region" evidence="1">
    <location>
        <begin position="257"/>
        <end position="305"/>
    </location>
</feature>
<accession>G7WIV7</accession>
<sequence length="393" mass="44357">MKKIMGVSLLLILLFLGRPMMVCADTLGSKIINFEDIESIVTEQNLEVQINENERLNTKIGYAGLEREIKDLEDELEDINDQRDQLSGDSANSSQIISLASEKRTLLDTLKQLERTKVDQPTYQAIADLQAAMNNDAQICSAESLYISYNQAKLTASDLSLTIADLENQLANMQLKESLRLIVHNEVNDLKTELADQKNQLQSNQLTQEMYELQFKNLLNDQENTLVIGSIPEVNQEFSVEDEAADLKKAQENSYPIKLQEQQIVILQAALDRAKTDNGMSSTEYKSANYELTNATLKLAQLQDQLKLDYHSLLEDIIQKQSDLKLAEQTLGDKKAALSDAQLKMGLGMLTKLDLDKARLDYQIQENSVKTKQVELFNANLCYEWLLKGISQS</sequence>
<reference evidence="3" key="1">
    <citation type="submission" date="2011-11" db="EMBL/GenBank/DDBJ databases">
        <title>Complete sequence of Desulfosporosinus orientis DSM 765.</title>
        <authorList>
            <person name="Lucas S."/>
            <person name="Han J."/>
            <person name="Lapidus A."/>
            <person name="Cheng J.-F."/>
            <person name="Goodwin L."/>
            <person name="Pitluck S."/>
            <person name="Peters L."/>
            <person name="Ovchinnikova G."/>
            <person name="Teshima H."/>
            <person name="Detter J.C."/>
            <person name="Han C."/>
            <person name="Tapia R."/>
            <person name="Land M."/>
            <person name="Hauser L."/>
            <person name="Kyrpides N."/>
            <person name="Ivanova N."/>
            <person name="Pagani I."/>
            <person name="Pester M."/>
            <person name="Spring S."/>
            <person name="Ollivier B."/>
            <person name="Rattei T."/>
            <person name="Klenk H.-P."/>
            <person name="Wagner M."/>
            <person name="Loy A."/>
            <person name="Woyke T."/>
        </authorList>
    </citation>
    <scope>NUCLEOTIDE SEQUENCE [LARGE SCALE GENOMIC DNA]</scope>
    <source>
        <strain evidence="3">ATCC 19365 / DSM 765 / NCIMB 8382 / VKM B-1628</strain>
    </source>
</reference>
<dbReference type="AlphaFoldDB" id="G7WIV7"/>
<feature type="coiled-coil region" evidence="1">
    <location>
        <begin position="149"/>
        <end position="207"/>
    </location>
</feature>
<protein>
    <recommendedName>
        <fullName evidence="4">Outer membrane protein</fullName>
    </recommendedName>
</protein>
<evidence type="ECO:0000313" key="2">
    <source>
        <dbReference type="EMBL" id="AET69682.1"/>
    </source>
</evidence>
<dbReference type="OrthoDB" id="1903697at2"/>
<dbReference type="EMBL" id="CP003108">
    <property type="protein sequence ID" value="AET69682.1"/>
    <property type="molecule type" value="Genomic_DNA"/>
</dbReference>
<dbReference type="PATRIC" id="fig|768706.3.peg.4307"/>
<evidence type="ECO:0000313" key="3">
    <source>
        <dbReference type="Proteomes" id="UP000006346"/>
    </source>
</evidence>
<dbReference type="HOGENOM" id="CLU_701556_0_0_9"/>
<evidence type="ECO:0008006" key="4">
    <source>
        <dbReference type="Google" id="ProtNLM"/>
    </source>
</evidence>
<keyword evidence="1" id="KW-0175">Coiled coil</keyword>
<dbReference type="RefSeq" id="WP_014186489.1">
    <property type="nucleotide sequence ID" value="NC_016584.1"/>
</dbReference>
<dbReference type="STRING" id="768706.Desor_4249"/>
<keyword evidence="3" id="KW-1185">Reference proteome</keyword>
<dbReference type="Gene3D" id="1.20.1600.10">
    <property type="entry name" value="Outer membrane efflux proteins (OEP)"/>
    <property type="match status" value="1"/>
</dbReference>
<reference evidence="2 3" key="2">
    <citation type="journal article" date="2012" name="J. Bacteriol.">
        <title>Complete genome sequences of Desulfosporosinus orientis DSM765T, Desulfosporosinus youngiae DSM17734T, Desulfosporosinus meridiei DSM13257T, and Desulfosporosinus acidiphilus DSM22704T.</title>
        <authorList>
            <person name="Pester M."/>
            <person name="Brambilla E."/>
            <person name="Alazard D."/>
            <person name="Rattei T."/>
            <person name="Weinmaier T."/>
            <person name="Han J."/>
            <person name="Lucas S."/>
            <person name="Lapidus A."/>
            <person name="Cheng J.F."/>
            <person name="Goodwin L."/>
            <person name="Pitluck S."/>
            <person name="Peters L."/>
            <person name="Ovchinnikova G."/>
            <person name="Teshima H."/>
            <person name="Detter J.C."/>
            <person name="Han C.S."/>
            <person name="Tapia R."/>
            <person name="Land M.L."/>
            <person name="Hauser L."/>
            <person name="Kyrpides N.C."/>
            <person name="Ivanova N.N."/>
            <person name="Pagani I."/>
            <person name="Huntmann M."/>
            <person name="Wei C.L."/>
            <person name="Davenport K.W."/>
            <person name="Daligault H."/>
            <person name="Chain P.S."/>
            <person name="Chen A."/>
            <person name="Mavromatis K."/>
            <person name="Markowitz V."/>
            <person name="Szeto E."/>
            <person name="Mikhailova N."/>
            <person name="Pati A."/>
            <person name="Wagner M."/>
            <person name="Woyke T."/>
            <person name="Ollivier B."/>
            <person name="Klenk H.P."/>
            <person name="Spring S."/>
            <person name="Loy A."/>
        </authorList>
    </citation>
    <scope>NUCLEOTIDE SEQUENCE [LARGE SCALE GENOMIC DNA]</scope>
    <source>
        <strain evidence="3">ATCC 19365 / DSM 765 / NCIMB 8382 / VKM B-1628</strain>
    </source>
</reference>